<evidence type="ECO:0000313" key="3">
    <source>
        <dbReference type="Proteomes" id="UP000215902"/>
    </source>
</evidence>
<proteinExistence type="predicted"/>
<feature type="non-terminal residue" evidence="2">
    <location>
        <position position="1"/>
    </location>
</feature>
<protein>
    <submittedName>
        <fullName evidence="2">Uncharacterized protein</fullName>
    </submittedName>
</protein>
<gene>
    <name evidence="2" type="ORF">BOX15_Mlig011834g3</name>
</gene>
<keyword evidence="3" id="KW-1185">Reference proteome</keyword>
<comment type="caution">
    <text evidence="2">The sequence shown here is derived from an EMBL/GenBank/DDBJ whole genome shotgun (WGS) entry which is preliminary data.</text>
</comment>
<name>A0A267FKN5_9PLAT</name>
<evidence type="ECO:0000256" key="1">
    <source>
        <dbReference type="SAM" id="MobiDB-lite"/>
    </source>
</evidence>
<feature type="region of interest" description="Disordered" evidence="1">
    <location>
        <begin position="428"/>
        <end position="459"/>
    </location>
</feature>
<feature type="compositionally biased region" description="Basic and acidic residues" evidence="1">
    <location>
        <begin position="429"/>
        <end position="438"/>
    </location>
</feature>
<sequence length="656" mass="73464">QISHNFFRAKSEMDLTSEGISEAASSPSLCDFRRCAAAGDAHFRLPPDDGSSSVDAFNADTPLSCKRSPDRSRKTYKLTRFSTAEVCLTPDLQQAVVRSRSAVDSRPRSESSVVSSLNEKATASRRTHCFFESIFLRSLPVTPAREVSHNLLLESCTPMPTPVETDRPVIKTVRKHWCIVFCSSTPAQVLPSPRSYLVPSNLDCPCKHHCIDCHTGDAIDWPSSEQNILQKCSSMTRRVNRSFRYALQQQITRVSDDPSPVLAVEFKEEFNLQLELLYQQPQSWQSCAESTSESIYLQPAVSRREKVLFYCELSDCDETVTDWQMAAFYKLKCHPMTARCIREKPTASSDWRMEQWRIQCNEPQCAPLTEVPCPALHYSSGASTGDCGCTTDCQQMKPQWPPAPDPHSSHRTRDSDCCTSVSYSNVHSAPERRVDTRWRQRRRAPLDSPSASAVSTQSAETESAVLHTAIARGGFDHLLQTLERARLRYSGSAVSATFSCPGTGSGRRRRRQQSKTCSFQTCPATCDLGSENDRNELEIEDEDVEESELENTQVLDGNQSNFEDNDCSDEFCACDTQYCSCNFRTCCCEGDYQCNDGLAKPSVQPLIDHSTASQRERREAKIIDSMSQSLLTLTKSLESCMRHIRGTVAELQSCSE</sequence>
<dbReference type="AlphaFoldDB" id="A0A267FKN5"/>
<feature type="compositionally biased region" description="Polar residues" evidence="1">
    <location>
        <begin position="449"/>
        <end position="459"/>
    </location>
</feature>
<accession>A0A267FKN5</accession>
<organism evidence="2 3">
    <name type="scientific">Macrostomum lignano</name>
    <dbReference type="NCBI Taxonomy" id="282301"/>
    <lineage>
        <taxon>Eukaryota</taxon>
        <taxon>Metazoa</taxon>
        <taxon>Spiralia</taxon>
        <taxon>Lophotrochozoa</taxon>
        <taxon>Platyhelminthes</taxon>
        <taxon>Rhabditophora</taxon>
        <taxon>Macrostomorpha</taxon>
        <taxon>Macrostomida</taxon>
        <taxon>Macrostomidae</taxon>
        <taxon>Macrostomum</taxon>
    </lineage>
</organism>
<reference evidence="2 3" key="1">
    <citation type="submission" date="2017-06" db="EMBL/GenBank/DDBJ databases">
        <title>A platform for efficient transgenesis in Macrostomum lignano, a flatworm model organism for stem cell research.</title>
        <authorList>
            <person name="Berezikov E."/>
        </authorList>
    </citation>
    <scope>NUCLEOTIDE SEQUENCE [LARGE SCALE GENOMIC DNA]</scope>
    <source>
        <strain evidence="2">DV1</strain>
        <tissue evidence="2">Whole organism</tissue>
    </source>
</reference>
<evidence type="ECO:0000313" key="2">
    <source>
        <dbReference type="EMBL" id="PAA74360.1"/>
    </source>
</evidence>
<dbReference type="Proteomes" id="UP000215902">
    <property type="component" value="Unassembled WGS sequence"/>
</dbReference>
<dbReference type="EMBL" id="NIVC01000952">
    <property type="protein sequence ID" value="PAA74360.1"/>
    <property type="molecule type" value="Genomic_DNA"/>
</dbReference>